<evidence type="ECO:0000256" key="5">
    <source>
        <dbReference type="ARBA" id="ARBA00022833"/>
    </source>
</evidence>
<evidence type="ECO:0000256" key="3">
    <source>
        <dbReference type="ARBA" id="ARBA00007581"/>
    </source>
</evidence>
<dbReference type="InterPro" id="IPR004183">
    <property type="entry name" value="Xdiol_dOase_suB"/>
</dbReference>
<dbReference type="OrthoDB" id="67027at2759"/>
<feature type="region of interest" description="Disordered" evidence="14">
    <location>
        <begin position="79"/>
        <end position="121"/>
    </location>
</feature>
<evidence type="ECO:0000259" key="15">
    <source>
        <dbReference type="PROSITE" id="PS50142"/>
    </source>
</evidence>
<dbReference type="Gene3D" id="1.10.1520.10">
    <property type="entry name" value="Ribonuclease III domain"/>
    <property type="match status" value="1"/>
</dbReference>
<dbReference type="Proteomes" id="UP000327013">
    <property type="component" value="Unassembled WGS sequence"/>
</dbReference>
<evidence type="ECO:0000256" key="2">
    <source>
        <dbReference type="ARBA" id="ARBA00004173"/>
    </source>
</evidence>
<dbReference type="GO" id="GO:0004525">
    <property type="term" value="F:ribonuclease III activity"/>
    <property type="evidence" value="ECO:0007669"/>
    <property type="project" value="InterPro"/>
</dbReference>
<keyword evidence="11" id="KW-0687">Ribonucleoprotein</keyword>
<dbReference type="GO" id="GO:0006396">
    <property type="term" value="P:RNA processing"/>
    <property type="evidence" value="ECO:0007669"/>
    <property type="project" value="InterPro"/>
</dbReference>
<dbReference type="InterPro" id="IPR014436">
    <property type="entry name" value="Extradiol_dOase_DODA"/>
</dbReference>
<keyword evidence="8" id="KW-0689">Ribosomal protein</keyword>
<dbReference type="InterPro" id="IPR014720">
    <property type="entry name" value="dsRBD_dom"/>
</dbReference>
<feature type="domain" description="RNase III" evidence="15">
    <location>
        <begin position="160"/>
        <end position="342"/>
    </location>
</feature>
<dbReference type="CDD" id="cd19873">
    <property type="entry name" value="DSRM_MRPL3_like"/>
    <property type="match status" value="1"/>
</dbReference>
<dbReference type="PANTHER" id="PTHR30096">
    <property type="entry name" value="4,5-DOPA DIOXYGENASE EXTRADIOL-LIKE PROTEIN"/>
    <property type="match status" value="1"/>
</dbReference>
<evidence type="ECO:0000256" key="11">
    <source>
        <dbReference type="ARBA" id="ARBA00023274"/>
    </source>
</evidence>
<dbReference type="InterPro" id="IPR044443">
    <property type="entry name" value="Ribosomal_mL44_DSRM_fung"/>
</dbReference>
<dbReference type="GO" id="GO:0016702">
    <property type="term" value="F:oxidoreductase activity, acting on single donors with incorporation of molecular oxygen, incorporation of two atoms of oxygen"/>
    <property type="evidence" value="ECO:0007669"/>
    <property type="project" value="UniProtKB-ARBA"/>
</dbReference>
<protein>
    <recommendedName>
        <fullName evidence="13">Large ribosomal subunit protein mL44</fullName>
    </recommendedName>
</protein>
<reference evidence="16 17" key="1">
    <citation type="submission" date="2019-06" db="EMBL/GenBank/DDBJ databases">
        <title>A chromosomal-level reference genome of Carpinus fangiana (Coryloideae, Betulaceae).</title>
        <authorList>
            <person name="Yang X."/>
            <person name="Wang Z."/>
            <person name="Zhang L."/>
            <person name="Hao G."/>
            <person name="Liu J."/>
            <person name="Yang Y."/>
        </authorList>
    </citation>
    <scope>NUCLEOTIDE SEQUENCE [LARGE SCALE GENOMIC DNA]</scope>
    <source>
        <strain evidence="16">Cfa_2016G</strain>
        <tissue evidence="16">Leaf</tissue>
    </source>
</reference>
<comment type="cofactor">
    <cofactor evidence="1">
        <name>Zn(2+)</name>
        <dbReference type="ChEBI" id="CHEBI:29105"/>
    </cofactor>
</comment>
<dbReference type="PROSITE" id="PS50142">
    <property type="entry name" value="RNASE_3_2"/>
    <property type="match status" value="1"/>
</dbReference>
<evidence type="ECO:0000313" key="16">
    <source>
        <dbReference type="EMBL" id="KAB8337241.1"/>
    </source>
</evidence>
<keyword evidence="10" id="KW-0496">Mitochondrion</keyword>
<dbReference type="SUPFAM" id="SSF53213">
    <property type="entry name" value="LigB-like"/>
    <property type="match status" value="1"/>
</dbReference>
<feature type="compositionally biased region" description="Low complexity" evidence="14">
    <location>
        <begin position="99"/>
        <end position="109"/>
    </location>
</feature>
<dbReference type="GO" id="GO:0003725">
    <property type="term" value="F:double-stranded RNA binding"/>
    <property type="evidence" value="ECO:0007669"/>
    <property type="project" value="InterPro"/>
</dbReference>
<evidence type="ECO:0000256" key="7">
    <source>
        <dbReference type="ARBA" id="ARBA00022964"/>
    </source>
</evidence>
<dbReference type="SUPFAM" id="SSF69065">
    <property type="entry name" value="RNase III domain-like"/>
    <property type="match status" value="1"/>
</dbReference>
<dbReference type="SUPFAM" id="SSF54768">
    <property type="entry name" value="dsRNA-binding domain-like"/>
    <property type="match status" value="1"/>
</dbReference>
<organism evidence="16 17">
    <name type="scientific">Carpinus fangiana</name>
    <dbReference type="NCBI Taxonomy" id="176857"/>
    <lineage>
        <taxon>Eukaryota</taxon>
        <taxon>Viridiplantae</taxon>
        <taxon>Streptophyta</taxon>
        <taxon>Embryophyta</taxon>
        <taxon>Tracheophyta</taxon>
        <taxon>Spermatophyta</taxon>
        <taxon>Magnoliopsida</taxon>
        <taxon>eudicotyledons</taxon>
        <taxon>Gunneridae</taxon>
        <taxon>Pentapetalae</taxon>
        <taxon>rosids</taxon>
        <taxon>fabids</taxon>
        <taxon>Fagales</taxon>
        <taxon>Betulaceae</taxon>
        <taxon>Carpinus</taxon>
    </lineage>
</organism>
<comment type="caution">
    <text evidence="16">The sequence shown here is derived from an EMBL/GenBank/DDBJ whole genome shotgun (WGS) entry which is preliminary data.</text>
</comment>
<dbReference type="PANTHER" id="PTHR30096:SF0">
    <property type="entry name" value="4,5-DOPA DIOXYGENASE EXTRADIOL-LIKE PROTEIN"/>
    <property type="match status" value="1"/>
</dbReference>
<dbReference type="AlphaFoldDB" id="A0A5N6KPM6"/>
<keyword evidence="7" id="KW-0223">Dioxygenase</keyword>
<dbReference type="InterPro" id="IPR036389">
    <property type="entry name" value="RNase_III_sf"/>
</dbReference>
<keyword evidence="17" id="KW-1185">Reference proteome</keyword>
<evidence type="ECO:0000256" key="12">
    <source>
        <dbReference type="ARBA" id="ARBA00024034"/>
    </source>
</evidence>
<keyword evidence="5" id="KW-0862">Zinc</keyword>
<dbReference type="GO" id="GO:0008198">
    <property type="term" value="F:ferrous iron binding"/>
    <property type="evidence" value="ECO:0007669"/>
    <property type="project" value="InterPro"/>
</dbReference>
<evidence type="ECO:0000256" key="9">
    <source>
        <dbReference type="ARBA" id="ARBA00023002"/>
    </source>
</evidence>
<evidence type="ECO:0000256" key="10">
    <source>
        <dbReference type="ARBA" id="ARBA00023128"/>
    </source>
</evidence>
<dbReference type="Pfam" id="PF22892">
    <property type="entry name" value="DSRM_MRPL44"/>
    <property type="match status" value="1"/>
</dbReference>
<name>A0A5N6KPM6_9ROSI</name>
<dbReference type="Pfam" id="PF02900">
    <property type="entry name" value="LigB"/>
    <property type="match status" value="1"/>
</dbReference>
<comment type="similarity">
    <text evidence="12">Belongs to the ribonuclease III family. Mitochondrion-specific ribosomal protein mL44 subfamily.</text>
</comment>
<evidence type="ECO:0000256" key="4">
    <source>
        <dbReference type="ARBA" id="ARBA00022723"/>
    </source>
</evidence>
<dbReference type="InterPro" id="IPR000999">
    <property type="entry name" value="RNase_III_dom"/>
</dbReference>
<evidence type="ECO:0000256" key="13">
    <source>
        <dbReference type="ARBA" id="ARBA00035187"/>
    </source>
</evidence>
<dbReference type="SMART" id="SM00358">
    <property type="entry name" value="DSRM"/>
    <property type="match status" value="1"/>
</dbReference>
<comment type="similarity">
    <text evidence="3">Belongs to the DODA-type extradiol aromatic ring-opening dioxygenase family.</text>
</comment>
<evidence type="ECO:0000256" key="8">
    <source>
        <dbReference type="ARBA" id="ARBA00022980"/>
    </source>
</evidence>
<dbReference type="Gene3D" id="3.40.830.10">
    <property type="entry name" value="LigB-like"/>
    <property type="match status" value="1"/>
</dbReference>
<dbReference type="SMART" id="SM00535">
    <property type="entry name" value="RIBOc"/>
    <property type="match status" value="1"/>
</dbReference>
<evidence type="ECO:0000256" key="14">
    <source>
        <dbReference type="SAM" id="MobiDB-lite"/>
    </source>
</evidence>
<keyword evidence="4" id="KW-0479">Metal-binding</keyword>
<dbReference type="GO" id="GO:0008270">
    <property type="term" value="F:zinc ion binding"/>
    <property type="evidence" value="ECO:0007669"/>
    <property type="project" value="InterPro"/>
</dbReference>
<evidence type="ECO:0000256" key="1">
    <source>
        <dbReference type="ARBA" id="ARBA00001947"/>
    </source>
</evidence>
<evidence type="ECO:0000313" key="17">
    <source>
        <dbReference type="Proteomes" id="UP000327013"/>
    </source>
</evidence>
<sequence length="907" mass="98330">MAVTPNMTRPMTAVLAFQLPDDTGGAEVFMRLFRLGRWGSQIRPLGCRHCSPFTAQTQVYSIRPRAFATTPLLQDVEAMKKKRGRPRKSETVSMQSSMASPTTAPVAAEVPPPSSPYAGEDSSIQLAESLAAASLSQSPPVSLEQLPSPPLSAALESAKLAALHARLSLSSRFPHETLARTLVHQTADSNPQFNNSSLAVLGSDLLSYYSAENLLAKYPRLPMLVLYAAQYAYVGPRTLAAITQEWGIEAAAEPGGEVDAGLLQFKRALPGAPTNTPTTRHTNRKGQAVAFKRGVTSRIVYDDEFGEMRDVEAEAAATTAHLEEASASFVHALVGAMYLHSGATHTQTFFKDHFLSRHLDLSTLFTFTQPTRDLSRLCAREGFESPIARLESETGRLSRHPVFVVGIYSGSDKLGEGAGSSLNEARFRAAVSALKGWYLYSPPGVILPSEAGQAQKGFKPIMVDYGESKASTHSGDNHRRVAAASLLLIAVQRMWKRRSDSSISKRRLPKQPSIPPHSFRLKDLLTKHFMNLSGKFGPDYAAVGNPLYCTLHHSHGVAYKPVLVDTLAHQAMHILQNPRRPWLILATILTTPIRPTKAQLQFPFSNPFAGASNPLSFASLASTNTTTASETNPNMPRAPVIALSHGGGPMPLLGDPKHAAIAASLRTRVPKLLGLGTPAAPRAIIIVTAHWTTAVPTISSAARPSLYYDYYNFPPEAYKLTYDAPGAPDVAEELRAALALEGLPAKLDAVRGWDHGVFVPMMLIHPAADVPIVQVSVLESEDAAPHFAMGRALAGLRDSGVAVIGSGFPSFHNFRRFFTMEGDKGFRAENDAFSGQLLDAVASESVDEREKKLGGWRKFQSSYEMHPQGGAEHFLPLLVCASAAGDGTVQKYSDEFRGLDMFSYYWQ</sequence>
<accession>A0A5N6KPM6</accession>
<keyword evidence="6" id="KW-0694">RNA-binding</keyword>
<evidence type="ECO:0000256" key="6">
    <source>
        <dbReference type="ARBA" id="ARBA00022884"/>
    </source>
</evidence>
<dbReference type="InterPro" id="IPR044444">
    <property type="entry name" value="Ribosomal_mL44_DSRM_metazoa"/>
</dbReference>
<keyword evidence="9" id="KW-0560">Oxidoreductase</keyword>
<comment type="subcellular location">
    <subcellularLocation>
        <location evidence="2">Mitochondrion</location>
    </subcellularLocation>
</comment>
<dbReference type="CDD" id="cd07363">
    <property type="entry name" value="45_DOPA_Dioxygenase"/>
    <property type="match status" value="1"/>
</dbReference>
<dbReference type="EMBL" id="VIBQ01000009">
    <property type="protein sequence ID" value="KAB8337241.1"/>
    <property type="molecule type" value="Genomic_DNA"/>
</dbReference>
<gene>
    <name evidence="16" type="ORF">FH972_021543</name>
</gene>
<dbReference type="Gene3D" id="3.30.160.20">
    <property type="match status" value="1"/>
</dbReference>
<proteinExistence type="inferred from homology"/>